<protein>
    <submittedName>
        <fullName evidence="9">EamA family transporter</fullName>
    </submittedName>
</protein>
<dbReference type="RefSeq" id="WP_128494298.1">
    <property type="nucleotide sequence ID" value="NZ_RZNB01000002.1"/>
</dbReference>
<feature type="transmembrane region" description="Helical" evidence="6">
    <location>
        <begin position="248"/>
        <end position="267"/>
    </location>
</feature>
<sequence>MPALLILLAAVCFGTTGTALALGPDSASPASAGAVRIVVGGALLAMVVFARRSSRRGAPPRAAARLRVPTVVLVLVGAAAIVAYQPTFFLGTTRAGVAVGTIVALGSAPIFTGLLEWVATRRFPGTVWIVATVVASVGVALLGGALEPGSSRVDPVGIAGSLGAGASYAVYALVAKLLLMRGAHSTWSMGALFGSAAAVSLPIALTTDLSWLARPDGVATAVWLGVVTTGVAYVLFGRGLSDVRASTAATLTLVEPLTAALLGVLILGETLAATAASGIAVVAAGLLVLVVPRRGGAPRRSERVTSRADGF</sequence>
<keyword evidence="5 6" id="KW-0472">Membrane</keyword>
<reference evidence="9 10" key="1">
    <citation type="submission" date="2018-12" db="EMBL/GenBank/DDBJ databases">
        <authorList>
            <person name="Li F."/>
        </authorList>
    </citation>
    <scope>NUCLEOTIDE SEQUENCE [LARGE SCALE GENOMIC DNA]</scope>
    <source>
        <strain evidence="9 10">11W25H-1</strain>
    </source>
</reference>
<evidence type="ECO:0000259" key="8">
    <source>
        <dbReference type="Pfam" id="PF00892"/>
    </source>
</evidence>
<dbReference type="InterPro" id="IPR000620">
    <property type="entry name" value="EamA_dom"/>
</dbReference>
<dbReference type="PANTHER" id="PTHR32322:SF2">
    <property type="entry name" value="EAMA DOMAIN-CONTAINING PROTEIN"/>
    <property type="match status" value="1"/>
</dbReference>
<dbReference type="InterPro" id="IPR050638">
    <property type="entry name" value="AA-Vitamin_Transporters"/>
</dbReference>
<keyword evidence="3 6" id="KW-0812">Transmembrane</keyword>
<evidence type="ECO:0000313" key="9">
    <source>
        <dbReference type="EMBL" id="RWZ51582.1"/>
    </source>
</evidence>
<feature type="transmembrane region" description="Helical" evidence="6">
    <location>
        <begin position="31"/>
        <end position="50"/>
    </location>
</feature>
<keyword evidence="10" id="KW-1185">Reference proteome</keyword>
<dbReference type="EMBL" id="RZNB01000002">
    <property type="protein sequence ID" value="RWZ51582.1"/>
    <property type="molecule type" value="Genomic_DNA"/>
</dbReference>
<evidence type="ECO:0000256" key="1">
    <source>
        <dbReference type="ARBA" id="ARBA00004141"/>
    </source>
</evidence>
<accession>A0A444PUP8</accession>
<proteinExistence type="inferred from homology"/>
<organism evidence="9 10">
    <name type="scientific">Labedella phragmitis</name>
    <dbReference type="NCBI Taxonomy" id="2498849"/>
    <lineage>
        <taxon>Bacteria</taxon>
        <taxon>Bacillati</taxon>
        <taxon>Actinomycetota</taxon>
        <taxon>Actinomycetes</taxon>
        <taxon>Micrococcales</taxon>
        <taxon>Microbacteriaceae</taxon>
        <taxon>Labedella</taxon>
    </lineage>
</organism>
<feature type="transmembrane region" description="Helical" evidence="6">
    <location>
        <begin position="186"/>
        <end position="205"/>
    </location>
</feature>
<keyword evidence="4 6" id="KW-1133">Transmembrane helix</keyword>
<evidence type="ECO:0000256" key="2">
    <source>
        <dbReference type="ARBA" id="ARBA00007362"/>
    </source>
</evidence>
<feature type="transmembrane region" description="Helical" evidence="6">
    <location>
        <begin position="217"/>
        <end position="236"/>
    </location>
</feature>
<evidence type="ECO:0000256" key="3">
    <source>
        <dbReference type="ARBA" id="ARBA00022692"/>
    </source>
</evidence>
<dbReference type="OrthoDB" id="3577499at2"/>
<evidence type="ECO:0000256" key="5">
    <source>
        <dbReference type="ARBA" id="ARBA00023136"/>
    </source>
</evidence>
<feature type="transmembrane region" description="Helical" evidence="6">
    <location>
        <begin position="273"/>
        <end position="291"/>
    </location>
</feature>
<feature type="transmembrane region" description="Helical" evidence="6">
    <location>
        <begin position="127"/>
        <end position="146"/>
    </location>
</feature>
<dbReference type="SUPFAM" id="SSF103481">
    <property type="entry name" value="Multidrug resistance efflux transporter EmrE"/>
    <property type="match status" value="1"/>
</dbReference>
<gene>
    <name evidence="9" type="ORF">ELQ90_05590</name>
</gene>
<comment type="similarity">
    <text evidence="2">Belongs to the EamA transporter family.</text>
</comment>
<evidence type="ECO:0000313" key="10">
    <source>
        <dbReference type="Proteomes" id="UP000288547"/>
    </source>
</evidence>
<evidence type="ECO:0000256" key="7">
    <source>
        <dbReference type="SAM" id="SignalP"/>
    </source>
</evidence>
<feature type="chain" id="PRO_5019144741" evidence="7">
    <location>
        <begin position="22"/>
        <end position="311"/>
    </location>
</feature>
<feature type="signal peptide" evidence="7">
    <location>
        <begin position="1"/>
        <end position="21"/>
    </location>
</feature>
<evidence type="ECO:0000256" key="4">
    <source>
        <dbReference type="ARBA" id="ARBA00022989"/>
    </source>
</evidence>
<dbReference type="AlphaFoldDB" id="A0A444PUP8"/>
<name>A0A444PUP8_9MICO</name>
<evidence type="ECO:0000256" key="6">
    <source>
        <dbReference type="SAM" id="Phobius"/>
    </source>
</evidence>
<feature type="transmembrane region" description="Helical" evidence="6">
    <location>
        <begin position="158"/>
        <end position="179"/>
    </location>
</feature>
<dbReference type="GO" id="GO:0016020">
    <property type="term" value="C:membrane"/>
    <property type="evidence" value="ECO:0007669"/>
    <property type="project" value="UniProtKB-SubCell"/>
</dbReference>
<feature type="domain" description="EamA" evidence="8">
    <location>
        <begin position="3"/>
        <end position="142"/>
    </location>
</feature>
<feature type="domain" description="EamA" evidence="8">
    <location>
        <begin position="157"/>
        <end position="290"/>
    </location>
</feature>
<feature type="transmembrane region" description="Helical" evidence="6">
    <location>
        <begin position="71"/>
        <end position="89"/>
    </location>
</feature>
<comment type="subcellular location">
    <subcellularLocation>
        <location evidence="1">Membrane</location>
        <topology evidence="1">Multi-pass membrane protein</topology>
    </subcellularLocation>
</comment>
<keyword evidence="7" id="KW-0732">Signal</keyword>
<feature type="transmembrane region" description="Helical" evidence="6">
    <location>
        <begin position="95"/>
        <end position="115"/>
    </location>
</feature>
<dbReference type="Pfam" id="PF00892">
    <property type="entry name" value="EamA"/>
    <property type="match status" value="2"/>
</dbReference>
<dbReference type="Proteomes" id="UP000288547">
    <property type="component" value="Unassembled WGS sequence"/>
</dbReference>
<dbReference type="PANTHER" id="PTHR32322">
    <property type="entry name" value="INNER MEMBRANE TRANSPORTER"/>
    <property type="match status" value="1"/>
</dbReference>
<dbReference type="InterPro" id="IPR037185">
    <property type="entry name" value="EmrE-like"/>
</dbReference>
<comment type="caution">
    <text evidence="9">The sequence shown here is derived from an EMBL/GenBank/DDBJ whole genome shotgun (WGS) entry which is preliminary data.</text>
</comment>